<dbReference type="VEuPathDB" id="AmoebaDB:DICPUDRAFT_33173"/>
<dbReference type="GO" id="GO:0046982">
    <property type="term" value="F:protein heterodimerization activity"/>
    <property type="evidence" value="ECO:0007669"/>
    <property type="project" value="InterPro"/>
</dbReference>
<accession>F0ZKG1</accession>
<dbReference type="CDD" id="cd22906">
    <property type="entry name" value="HFD_DRAP1"/>
    <property type="match status" value="1"/>
</dbReference>
<keyword evidence="2" id="KW-0539">Nucleus</keyword>
<dbReference type="SUPFAM" id="SSF47113">
    <property type="entry name" value="Histone-fold"/>
    <property type="match status" value="1"/>
</dbReference>
<dbReference type="eggNOG" id="KOG1659">
    <property type="taxonomic scope" value="Eukaryota"/>
</dbReference>
<protein>
    <recommendedName>
        <fullName evidence="3">Transcription factor CBF/NF-Y/archaeal histone domain-containing protein</fullName>
    </recommendedName>
</protein>
<dbReference type="STRING" id="5786.F0ZKG1"/>
<dbReference type="PANTHER" id="PTHR10252">
    <property type="entry name" value="HISTONE-LIKE TRANSCRIPTION FACTOR CCAAT-RELATED"/>
    <property type="match status" value="1"/>
</dbReference>
<dbReference type="Gene3D" id="1.10.20.10">
    <property type="entry name" value="Histone, subunit A"/>
    <property type="match status" value="1"/>
</dbReference>
<dbReference type="GeneID" id="10501246"/>
<dbReference type="Proteomes" id="UP000001064">
    <property type="component" value="Unassembled WGS sequence"/>
</dbReference>
<reference evidence="5" key="1">
    <citation type="journal article" date="2011" name="Genome Biol.">
        <title>Comparative genomics of the social amoebae Dictyostelium discoideum and Dictyostelium purpureum.</title>
        <authorList>
            <consortium name="US DOE Joint Genome Institute (JGI-PGF)"/>
            <person name="Sucgang R."/>
            <person name="Kuo A."/>
            <person name="Tian X."/>
            <person name="Salerno W."/>
            <person name="Parikh A."/>
            <person name="Feasley C.L."/>
            <person name="Dalin E."/>
            <person name="Tu H."/>
            <person name="Huang E."/>
            <person name="Barry K."/>
            <person name="Lindquist E."/>
            <person name="Shapiro H."/>
            <person name="Bruce D."/>
            <person name="Schmutz J."/>
            <person name="Salamov A."/>
            <person name="Fey P."/>
            <person name="Gaudet P."/>
            <person name="Anjard C."/>
            <person name="Babu M.M."/>
            <person name="Basu S."/>
            <person name="Bushmanova Y."/>
            <person name="van der Wel H."/>
            <person name="Katoh-Kurasawa M."/>
            <person name="Dinh C."/>
            <person name="Coutinho P.M."/>
            <person name="Saito T."/>
            <person name="Elias M."/>
            <person name="Schaap P."/>
            <person name="Kay R.R."/>
            <person name="Henrissat B."/>
            <person name="Eichinger L."/>
            <person name="Rivero F."/>
            <person name="Putnam N.H."/>
            <person name="West C.M."/>
            <person name="Loomis W.F."/>
            <person name="Chisholm R.L."/>
            <person name="Shaulsky G."/>
            <person name="Strassmann J.E."/>
            <person name="Queller D.C."/>
            <person name="Kuspa A."/>
            <person name="Grigoriev I.V."/>
        </authorList>
    </citation>
    <scope>NUCLEOTIDE SEQUENCE [LARGE SCALE GENOMIC DNA]</scope>
    <source>
        <strain evidence="5">QSDP1</strain>
    </source>
</reference>
<evidence type="ECO:0000313" key="5">
    <source>
        <dbReference type="Proteomes" id="UP000001064"/>
    </source>
</evidence>
<dbReference type="OMA" id="AHKQCIE"/>
<feature type="domain" description="Transcription factor CBF/NF-Y/archaeal histone" evidence="3">
    <location>
        <begin position="8"/>
        <end position="71"/>
    </location>
</feature>
<dbReference type="GO" id="GO:0017054">
    <property type="term" value="C:negative cofactor 2 complex"/>
    <property type="evidence" value="ECO:0000318"/>
    <property type="project" value="GO_Central"/>
</dbReference>
<dbReference type="FunFam" id="1.10.20.10:FF:000227">
    <property type="match status" value="1"/>
</dbReference>
<dbReference type="RefSeq" id="XP_003287905.1">
    <property type="nucleotide sequence ID" value="XM_003287857.1"/>
</dbReference>
<dbReference type="OrthoDB" id="653904at2759"/>
<dbReference type="PANTHER" id="PTHR10252:SF5">
    <property type="entry name" value="DR1-ASSOCIATED COREPRESSOR"/>
    <property type="match status" value="1"/>
</dbReference>
<dbReference type="GO" id="GO:0005634">
    <property type="term" value="C:nucleus"/>
    <property type="evidence" value="ECO:0000318"/>
    <property type="project" value="GO_Central"/>
</dbReference>
<organism evidence="4 5">
    <name type="scientific">Dictyostelium purpureum</name>
    <name type="common">Slime mold</name>
    <dbReference type="NCBI Taxonomy" id="5786"/>
    <lineage>
        <taxon>Eukaryota</taxon>
        <taxon>Amoebozoa</taxon>
        <taxon>Evosea</taxon>
        <taxon>Eumycetozoa</taxon>
        <taxon>Dictyostelia</taxon>
        <taxon>Dictyosteliales</taxon>
        <taxon>Dictyosteliaceae</taxon>
        <taxon>Dictyostelium</taxon>
    </lineage>
</organism>
<dbReference type="InterPro" id="IPR003958">
    <property type="entry name" value="CBFA_NFYB_domain"/>
</dbReference>
<dbReference type="GO" id="GO:0016251">
    <property type="term" value="F:RNA polymerase II general transcription initiation factor activity"/>
    <property type="evidence" value="ECO:0000318"/>
    <property type="project" value="GO_Central"/>
</dbReference>
<dbReference type="GO" id="GO:0006366">
    <property type="term" value="P:transcription by RNA polymerase II"/>
    <property type="evidence" value="ECO:0000318"/>
    <property type="project" value="GO_Central"/>
</dbReference>
<dbReference type="GO" id="GO:0001046">
    <property type="term" value="F:core promoter sequence-specific DNA binding"/>
    <property type="evidence" value="ECO:0000318"/>
    <property type="project" value="GO_Central"/>
</dbReference>
<evidence type="ECO:0000259" key="3">
    <source>
        <dbReference type="Pfam" id="PF00808"/>
    </source>
</evidence>
<evidence type="ECO:0000256" key="1">
    <source>
        <dbReference type="ARBA" id="ARBA00004123"/>
    </source>
</evidence>
<proteinExistence type="predicted"/>
<evidence type="ECO:0000256" key="2">
    <source>
        <dbReference type="ARBA" id="ARBA00023242"/>
    </source>
</evidence>
<dbReference type="InParanoid" id="F0ZKG1"/>
<evidence type="ECO:0000313" key="4">
    <source>
        <dbReference type="EMBL" id="EGC35602.1"/>
    </source>
</evidence>
<sequence>MKKKYKTKFPMARIKKIMQKDEEVGKIAAATPILISQCLELFMSDLVNKTCKITQSKNGKVMSVNHLKFCIKQESTFDFLSEIVEKIPDDKNEKRGRPKYIFLIFYKPYNSWY</sequence>
<comment type="subcellular location">
    <subcellularLocation>
        <location evidence="1">Nucleus</location>
    </subcellularLocation>
</comment>
<dbReference type="InterPro" id="IPR009072">
    <property type="entry name" value="Histone-fold"/>
</dbReference>
<dbReference type="EMBL" id="GL871055">
    <property type="protein sequence ID" value="EGC35602.1"/>
    <property type="molecule type" value="Genomic_DNA"/>
</dbReference>
<dbReference type="InterPro" id="IPR050568">
    <property type="entry name" value="Transcr_DNA_Rep_Reg"/>
</dbReference>
<dbReference type="AlphaFoldDB" id="F0ZKG1"/>
<dbReference type="KEGG" id="dpp:DICPUDRAFT_33173"/>
<keyword evidence="5" id="KW-1185">Reference proteome</keyword>
<name>F0ZKG1_DICPU</name>
<gene>
    <name evidence="4" type="ORF">DICPUDRAFT_33173</name>
</gene>
<dbReference type="Pfam" id="PF00808">
    <property type="entry name" value="CBFD_NFYB_HMF"/>
    <property type="match status" value="1"/>
</dbReference>